<accession>A0ABW7BKE6</accession>
<sequence>MTQLPHAPRSGLGTQYLELLARQGVDPVELTRQVVADELVTVAYQGRFLASPVFLSAAERRSVAADLYRTHQLLTQLPDRLFGGDTGALAREVGMTDTQADVVRRAAKAGPPLMALARSDLYRGADGFKLLELNITSALGGFENTGINRAMLQHPVLASFVAEHGLGYVDTFQGIVDTLYAECAAHMDGGRRPVVALVDWPESFKTYEPRLKVMAALFDSVGIDAVPCHVGQVTERDGRLEAHGRAIDVVYRFFLVEEIATPADLALVEPLLRAFEEGRVGMFSRLDAELYGNKGALAMLSDDRNRSAFSAAERACIDRFLPWTRHVRETATDAAGERIDLLAYARAHQEDLILKPTLLHGGSGIVPGWTVGPEEWRDRLAEALDGPYVVQERIRPVPEVFPADEGRGTQELFLNWGVFLTDPQVTGGDGYNGCLVRGSTDPEVGVVSMSGGARVACSFYETDDATGDTTDGDATDAPA</sequence>
<gene>
    <name evidence="1" type="ORF">ACGFZB_38425</name>
</gene>
<organism evidence="1 2">
    <name type="scientific">Streptomyces cinerochromogenes</name>
    <dbReference type="NCBI Taxonomy" id="66422"/>
    <lineage>
        <taxon>Bacteria</taxon>
        <taxon>Bacillati</taxon>
        <taxon>Actinomycetota</taxon>
        <taxon>Actinomycetes</taxon>
        <taxon>Kitasatosporales</taxon>
        <taxon>Streptomycetaceae</taxon>
        <taxon>Streptomyces</taxon>
    </lineage>
</organism>
<evidence type="ECO:0000313" key="1">
    <source>
        <dbReference type="EMBL" id="MFG3016221.1"/>
    </source>
</evidence>
<dbReference type="SUPFAM" id="SSF56059">
    <property type="entry name" value="Glutathione synthetase ATP-binding domain-like"/>
    <property type="match status" value="1"/>
</dbReference>
<evidence type="ECO:0000313" key="2">
    <source>
        <dbReference type="Proteomes" id="UP001604267"/>
    </source>
</evidence>
<name>A0ABW7BKE6_9ACTN</name>
<comment type="caution">
    <text evidence="1">The sequence shown here is derived from an EMBL/GenBank/DDBJ whole genome shotgun (WGS) entry which is preliminary data.</text>
</comment>
<dbReference type="Proteomes" id="UP001604267">
    <property type="component" value="Unassembled WGS sequence"/>
</dbReference>
<protein>
    <submittedName>
        <fullName evidence="1">Uncharacterized protein</fullName>
    </submittedName>
</protein>
<dbReference type="EMBL" id="JBICYV010000027">
    <property type="protein sequence ID" value="MFG3016221.1"/>
    <property type="molecule type" value="Genomic_DNA"/>
</dbReference>
<proteinExistence type="predicted"/>
<dbReference type="RefSeq" id="WP_392824757.1">
    <property type="nucleotide sequence ID" value="NZ_JBICYV010000027.1"/>
</dbReference>
<keyword evidence="2" id="KW-1185">Reference proteome</keyword>
<reference evidence="1 2" key="1">
    <citation type="submission" date="2024-10" db="EMBL/GenBank/DDBJ databases">
        <title>The Natural Products Discovery Center: Release of the First 8490 Sequenced Strains for Exploring Actinobacteria Biosynthetic Diversity.</title>
        <authorList>
            <person name="Kalkreuter E."/>
            <person name="Kautsar S.A."/>
            <person name="Yang D."/>
            <person name="Bader C.D."/>
            <person name="Teijaro C.N."/>
            <person name="Fluegel L."/>
            <person name="Davis C.M."/>
            <person name="Simpson J.R."/>
            <person name="Lauterbach L."/>
            <person name="Steele A.D."/>
            <person name="Gui C."/>
            <person name="Meng S."/>
            <person name="Li G."/>
            <person name="Viehrig K."/>
            <person name="Ye F."/>
            <person name="Su P."/>
            <person name="Kiefer A.F."/>
            <person name="Nichols A."/>
            <person name="Cepeda A.J."/>
            <person name="Yan W."/>
            <person name="Fan B."/>
            <person name="Jiang Y."/>
            <person name="Adhikari A."/>
            <person name="Zheng C.-J."/>
            <person name="Schuster L."/>
            <person name="Cowan T.M."/>
            <person name="Smanski M.J."/>
            <person name="Chevrette M.G."/>
            <person name="De Carvalho L.P.S."/>
            <person name="Shen B."/>
        </authorList>
    </citation>
    <scope>NUCLEOTIDE SEQUENCE [LARGE SCALE GENOMIC DNA]</scope>
    <source>
        <strain evidence="1 2">NPDC048320</strain>
    </source>
</reference>